<feature type="transmembrane region" description="Helical" evidence="1">
    <location>
        <begin position="369"/>
        <end position="387"/>
    </location>
</feature>
<dbReference type="PANTHER" id="PTHR31610:SF0">
    <property type="entry name" value="SLC26A_SULP TRANSPORTER DOMAIN-CONTAINING PROTEIN"/>
    <property type="match status" value="1"/>
</dbReference>
<protein>
    <recommendedName>
        <fullName evidence="4">Permease</fullName>
    </recommendedName>
</protein>
<name>L0DAB7_SINAD</name>
<dbReference type="Proteomes" id="UP000010798">
    <property type="component" value="Chromosome"/>
</dbReference>
<keyword evidence="1" id="KW-1133">Transmembrane helix</keyword>
<feature type="transmembrane region" description="Helical" evidence="1">
    <location>
        <begin position="162"/>
        <end position="182"/>
    </location>
</feature>
<dbReference type="HOGENOM" id="CLU_020957_1_0_0"/>
<feature type="transmembrane region" description="Helical" evidence="1">
    <location>
        <begin position="62"/>
        <end position="81"/>
    </location>
</feature>
<feature type="transmembrane region" description="Helical" evidence="1">
    <location>
        <begin position="469"/>
        <end position="490"/>
    </location>
</feature>
<feature type="transmembrane region" description="Helical" evidence="1">
    <location>
        <begin position="215"/>
        <end position="235"/>
    </location>
</feature>
<dbReference type="STRING" id="886293.Sinac_1827"/>
<dbReference type="RefSeq" id="WP_015245359.1">
    <property type="nucleotide sequence ID" value="NC_019892.1"/>
</dbReference>
<feature type="transmembrane region" description="Helical" evidence="1">
    <location>
        <begin position="344"/>
        <end position="363"/>
    </location>
</feature>
<keyword evidence="1" id="KW-0812">Transmembrane</keyword>
<dbReference type="OrthoDB" id="3320984at2"/>
<dbReference type="EMBL" id="CP003364">
    <property type="protein sequence ID" value="AGA26192.1"/>
    <property type="molecule type" value="Genomic_DNA"/>
</dbReference>
<feature type="transmembrane region" description="Helical" evidence="1">
    <location>
        <begin position="310"/>
        <end position="332"/>
    </location>
</feature>
<feature type="transmembrane region" description="Helical" evidence="1">
    <location>
        <begin position="520"/>
        <end position="540"/>
    </location>
</feature>
<evidence type="ECO:0000256" key="1">
    <source>
        <dbReference type="SAM" id="Phobius"/>
    </source>
</evidence>
<proteinExistence type="predicted"/>
<feature type="transmembrane region" description="Helical" evidence="1">
    <location>
        <begin position="188"/>
        <end position="208"/>
    </location>
</feature>
<gene>
    <name evidence="2" type="ordered locus">Sinac_1827</name>
</gene>
<evidence type="ECO:0008006" key="4">
    <source>
        <dbReference type="Google" id="ProtNLM"/>
    </source>
</evidence>
<keyword evidence="1" id="KW-0472">Membrane</keyword>
<feature type="transmembrane region" description="Helical" evidence="1">
    <location>
        <begin position="271"/>
        <end position="290"/>
    </location>
</feature>
<evidence type="ECO:0000313" key="3">
    <source>
        <dbReference type="Proteomes" id="UP000010798"/>
    </source>
</evidence>
<sequence length="557" mass="58406">MISSSTVEKSQAGYRWAVRGDINAFFGLTLDNLGDMILMAGLLVGVFGMPAEFVLTRMIPGTAVGVMVGDLIFTLMAMQLARRTGRTDVTAMPLGLDTPSTFGTVFLIIGPSFRAATARGLEPIDAAHHAWYLGIAMILASGFFKLGCAMVSGLVRKMVPRAGLLGSLTAIALVIISFLPLVDIAAQPIVGFAALAIILATLTARWQLPRQFPGALAAVVVGCLIYYGLNALGLGPGLGAEGDHPSAQLRAVLPLPIGPFLAWLNEFWREAVNYLPVAIPLALATVVGGIDCTESAAAAGDDYPTGQIIAAEGLATVVGGLFGGVIQSTPYIGHPAYKTMGARAGYTLAAALFVGAAGVFGYFDWFFYLIPKAAVFPILIFVGLEITSQSFQATAVRHYPAVALACVPALAYLALITLNQVLPSIDFQALPPSAQRWVQTVTILSGGFIVTSLIWATTLAHLIDGRIRAAALALLVASVMAWFGIIHSPLPSGPIVVPRVAMARVKAEGRELASANQTPYHWAVAYGGFAAILLIIGAVGRPPEEQQADLAPLGTWS</sequence>
<feature type="transmembrane region" description="Helical" evidence="1">
    <location>
        <begin position="437"/>
        <end position="457"/>
    </location>
</feature>
<dbReference type="AlphaFoldDB" id="L0DAB7"/>
<feature type="transmembrane region" description="Helical" evidence="1">
    <location>
        <begin position="399"/>
        <end position="417"/>
    </location>
</feature>
<dbReference type="eggNOG" id="COG0659">
    <property type="taxonomic scope" value="Bacteria"/>
</dbReference>
<dbReference type="PANTHER" id="PTHR31610">
    <property type="entry name" value="SLR0360 PROTEIN"/>
    <property type="match status" value="1"/>
</dbReference>
<dbReference type="KEGG" id="saci:Sinac_1827"/>
<accession>L0DAB7</accession>
<keyword evidence="3" id="KW-1185">Reference proteome</keyword>
<feature type="transmembrane region" description="Helical" evidence="1">
    <location>
        <begin position="130"/>
        <end position="155"/>
    </location>
</feature>
<reference evidence="2 3" key="1">
    <citation type="submission" date="2012-02" db="EMBL/GenBank/DDBJ databases">
        <title>Complete sequence of chromosome of Singulisphaera acidiphila DSM 18658.</title>
        <authorList>
            <consortium name="US DOE Joint Genome Institute (JGI-PGF)"/>
            <person name="Lucas S."/>
            <person name="Copeland A."/>
            <person name="Lapidus A."/>
            <person name="Glavina del Rio T."/>
            <person name="Dalin E."/>
            <person name="Tice H."/>
            <person name="Bruce D."/>
            <person name="Goodwin L."/>
            <person name="Pitluck S."/>
            <person name="Peters L."/>
            <person name="Ovchinnikova G."/>
            <person name="Chertkov O."/>
            <person name="Kyrpides N."/>
            <person name="Mavromatis K."/>
            <person name="Ivanova N."/>
            <person name="Brettin T."/>
            <person name="Detter J.C."/>
            <person name="Han C."/>
            <person name="Larimer F."/>
            <person name="Land M."/>
            <person name="Hauser L."/>
            <person name="Markowitz V."/>
            <person name="Cheng J.-F."/>
            <person name="Hugenholtz P."/>
            <person name="Woyke T."/>
            <person name="Wu D."/>
            <person name="Tindall B."/>
            <person name="Pomrenke H."/>
            <person name="Brambilla E."/>
            <person name="Klenk H.-P."/>
            <person name="Eisen J.A."/>
        </authorList>
    </citation>
    <scope>NUCLEOTIDE SEQUENCE [LARGE SCALE GENOMIC DNA]</scope>
    <source>
        <strain evidence="3">ATCC BAA-1392 / DSM 18658 / VKM B-2454 / MOB10</strain>
    </source>
</reference>
<feature type="transmembrane region" description="Helical" evidence="1">
    <location>
        <begin position="247"/>
        <end position="264"/>
    </location>
</feature>
<organism evidence="2 3">
    <name type="scientific">Singulisphaera acidiphila (strain ATCC BAA-1392 / DSM 18658 / VKM B-2454 / MOB10)</name>
    <dbReference type="NCBI Taxonomy" id="886293"/>
    <lineage>
        <taxon>Bacteria</taxon>
        <taxon>Pseudomonadati</taxon>
        <taxon>Planctomycetota</taxon>
        <taxon>Planctomycetia</taxon>
        <taxon>Isosphaerales</taxon>
        <taxon>Isosphaeraceae</taxon>
        <taxon>Singulisphaera</taxon>
    </lineage>
</organism>
<evidence type="ECO:0000313" key="2">
    <source>
        <dbReference type="EMBL" id="AGA26192.1"/>
    </source>
</evidence>